<protein>
    <submittedName>
        <fullName evidence="1">Uncharacterized protein</fullName>
    </submittedName>
</protein>
<gene>
    <name evidence="1" type="ORF">CEXT_500231</name>
</gene>
<comment type="caution">
    <text evidence="1">The sequence shown here is derived from an EMBL/GenBank/DDBJ whole genome shotgun (WGS) entry which is preliminary data.</text>
</comment>
<reference evidence="1 2" key="1">
    <citation type="submission" date="2021-06" db="EMBL/GenBank/DDBJ databases">
        <title>Caerostris extrusa draft genome.</title>
        <authorList>
            <person name="Kono N."/>
            <person name="Arakawa K."/>
        </authorList>
    </citation>
    <scope>NUCLEOTIDE SEQUENCE [LARGE SCALE GENOMIC DNA]</scope>
</reference>
<dbReference type="AlphaFoldDB" id="A0AAV4V8H0"/>
<keyword evidence="2" id="KW-1185">Reference proteome</keyword>
<evidence type="ECO:0000313" key="2">
    <source>
        <dbReference type="Proteomes" id="UP001054945"/>
    </source>
</evidence>
<name>A0AAV4V8H0_CAEEX</name>
<organism evidence="1 2">
    <name type="scientific">Caerostris extrusa</name>
    <name type="common">Bark spider</name>
    <name type="synonym">Caerostris bankana</name>
    <dbReference type="NCBI Taxonomy" id="172846"/>
    <lineage>
        <taxon>Eukaryota</taxon>
        <taxon>Metazoa</taxon>
        <taxon>Ecdysozoa</taxon>
        <taxon>Arthropoda</taxon>
        <taxon>Chelicerata</taxon>
        <taxon>Arachnida</taxon>
        <taxon>Araneae</taxon>
        <taxon>Araneomorphae</taxon>
        <taxon>Entelegynae</taxon>
        <taxon>Araneoidea</taxon>
        <taxon>Araneidae</taxon>
        <taxon>Caerostris</taxon>
    </lineage>
</organism>
<accession>A0AAV4V8H0</accession>
<dbReference type="EMBL" id="BPLR01014030">
    <property type="protein sequence ID" value="GIY65820.1"/>
    <property type="molecule type" value="Genomic_DNA"/>
</dbReference>
<proteinExistence type="predicted"/>
<sequence length="107" mass="12195">MEYVTFPSSGVCIHVPIYEIKPSDCSASETFSRKYNAKLDYALLMLVFALWNEGSWVIKKFTLTDSPFLDMRYLPQNTTCVSLEYINTILNPSRLLDGCSLATRNLL</sequence>
<evidence type="ECO:0000313" key="1">
    <source>
        <dbReference type="EMBL" id="GIY65820.1"/>
    </source>
</evidence>
<dbReference type="Proteomes" id="UP001054945">
    <property type="component" value="Unassembled WGS sequence"/>
</dbReference>